<dbReference type="EMBL" id="MLJW01000011">
    <property type="protein sequence ID" value="OIR14639.1"/>
    <property type="molecule type" value="Genomic_DNA"/>
</dbReference>
<protein>
    <submittedName>
        <fullName evidence="1">Uncharacterized protein</fullName>
    </submittedName>
</protein>
<name>A0A1J5T1H1_9ZZZZ</name>
<dbReference type="AlphaFoldDB" id="A0A1J5T1H1"/>
<reference evidence="1" key="1">
    <citation type="submission" date="2016-10" db="EMBL/GenBank/DDBJ databases">
        <title>Sequence of Gallionella enrichment culture.</title>
        <authorList>
            <person name="Poehlein A."/>
            <person name="Muehling M."/>
            <person name="Daniel R."/>
        </authorList>
    </citation>
    <scope>NUCLEOTIDE SEQUENCE</scope>
</reference>
<evidence type="ECO:0000313" key="1">
    <source>
        <dbReference type="EMBL" id="OIR14639.1"/>
    </source>
</evidence>
<comment type="caution">
    <text evidence="1">The sequence shown here is derived from an EMBL/GenBank/DDBJ whole genome shotgun (WGS) entry which is preliminary data.</text>
</comment>
<gene>
    <name evidence="1" type="ORF">GALL_44440</name>
</gene>
<accession>A0A1J5T1H1</accession>
<sequence length="650" mass="72714">MSSRNDEWIKVIGPLAIEIHANNSDELIGDLPAVTDITLPNAAISEFKIDGKSVHFASIEARNSIVATYRFMENREEFFHDDPRWLDVALELWRNEIGKSDSAAGRLLAFVHEVSDIFNIATKVIERKPADVWNVLCTIESALPHLADLPPEGIVRLVAVQHKNTKNDYAGGMLYHKLEEKLAELPNTCRKIHLLLKSDITDTTISLYPVPLIALAKSYPEDAFKLVVEDIDSSNPLLKNAALWAVGRLLVMSLVKGDSQSIATNIIINNMSHPVEEIRQTAIRAAAYTAHVTNAFDESITKRGEAGDPNALSSITEAIYMNTAEMKAKPIFENWLKLLCKLPHTHGSFLQHLDVILSQLMSDELGQQLVISWLTEWGSINAEDIPRDKSIAEIFNATSHELANRPALLSQLITDWLLADNRKLASAAAGLLSHLGIRGFRNPEFDVSRLDNLENSDLLFLARRTLGFVFSEDHLLSLTISLLKTRETKQRVFGLAYGLFVNEIGKDYPSSTIKALESAKSLVTEKETLNFYSSAITEIRNRIDTLNALPRLAELRPPPRIQREFTKARDKQMRLSMEEAQKGSIIRQLCTEIPLKAGIGSFSFRDGVYGEPTYMQSISHSVSLPMREASDSIGYALHLFSMRIARRENP</sequence>
<dbReference type="SUPFAM" id="SSF48371">
    <property type="entry name" value="ARM repeat"/>
    <property type="match status" value="1"/>
</dbReference>
<proteinExistence type="predicted"/>
<dbReference type="InterPro" id="IPR016024">
    <property type="entry name" value="ARM-type_fold"/>
</dbReference>
<organism evidence="1">
    <name type="scientific">mine drainage metagenome</name>
    <dbReference type="NCBI Taxonomy" id="410659"/>
    <lineage>
        <taxon>unclassified sequences</taxon>
        <taxon>metagenomes</taxon>
        <taxon>ecological metagenomes</taxon>
    </lineage>
</organism>